<dbReference type="SUPFAM" id="SSF53822">
    <property type="entry name" value="Periplasmic binding protein-like I"/>
    <property type="match status" value="1"/>
</dbReference>
<protein>
    <submittedName>
        <fullName evidence="8">BMP family protein</fullName>
    </submittedName>
</protein>
<evidence type="ECO:0000256" key="5">
    <source>
        <dbReference type="ARBA" id="ARBA00023136"/>
    </source>
</evidence>
<dbReference type="KEGG" id="bliq:INP51_02990"/>
<evidence type="ECO:0000259" key="7">
    <source>
        <dbReference type="Pfam" id="PF02608"/>
    </source>
</evidence>
<keyword evidence="4" id="KW-0732">Signal</keyword>
<feature type="domain" description="ABC transporter substrate-binding protein PnrA-like" evidence="7">
    <location>
        <begin position="40"/>
        <end position="327"/>
    </location>
</feature>
<sequence>MKKRYMILGISIVIMFVGFFLTCESYHYGNPRKTATDENRIMVILSGGADDLSWNMANIEGVRNCNNQMEKNIEYVENIKESNFEQEMNVYADKGYRLIIAVGSQFTEAVEAVAPKHKETVFCVINGVKEKTRNIVAVQPNENEASYIAALIAGSETQNGKFAVIGGYPNKWMVKLLDIYEKAAIKTASNRGFTDASSRRAYTNSWDDVDLGEMMTEQMVEDGADIVFTYANKAGLGCIEAAERNNAKVIGFCTDQTKINPDVVIASVVFDFGKLYQWIIEHYEKGELSNKKLYQIGMNEEMFYPVYTNNISSRTQSLVEKKLKKMKAGETPYSTEERKSYVFKK</sequence>
<dbReference type="PANTHER" id="PTHR34296">
    <property type="entry name" value="TRANSCRIPTIONAL ACTIVATOR PROTEIN MED"/>
    <property type="match status" value="1"/>
</dbReference>
<keyword evidence="9" id="KW-1185">Reference proteome</keyword>
<accession>A0A7M2RHY3</accession>
<evidence type="ECO:0000256" key="2">
    <source>
        <dbReference type="ARBA" id="ARBA00008610"/>
    </source>
</evidence>
<keyword evidence="5" id="KW-0472">Membrane</keyword>
<keyword evidence="3" id="KW-1003">Cell membrane</keyword>
<dbReference type="InterPro" id="IPR028082">
    <property type="entry name" value="Peripla_BP_I"/>
</dbReference>
<proteinExistence type="inferred from homology"/>
<dbReference type="EMBL" id="CP063304">
    <property type="protein sequence ID" value="QOV19946.1"/>
    <property type="molecule type" value="Genomic_DNA"/>
</dbReference>
<name>A0A7M2RHY3_9FIRM</name>
<evidence type="ECO:0000313" key="9">
    <source>
        <dbReference type="Proteomes" id="UP000593601"/>
    </source>
</evidence>
<dbReference type="AlphaFoldDB" id="A0A7M2RHY3"/>
<evidence type="ECO:0000256" key="4">
    <source>
        <dbReference type="ARBA" id="ARBA00022729"/>
    </source>
</evidence>
<dbReference type="InterPro" id="IPR003760">
    <property type="entry name" value="PnrA-like"/>
</dbReference>
<comment type="subcellular location">
    <subcellularLocation>
        <location evidence="1">Cell membrane</location>
        <topology evidence="1">Lipid-anchor</topology>
    </subcellularLocation>
</comment>
<dbReference type="InterPro" id="IPR050957">
    <property type="entry name" value="BMP_lipoprotein"/>
</dbReference>
<evidence type="ECO:0000256" key="1">
    <source>
        <dbReference type="ARBA" id="ARBA00004193"/>
    </source>
</evidence>
<comment type="similarity">
    <text evidence="2">Belongs to the BMP lipoprotein family.</text>
</comment>
<evidence type="ECO:0000256" key="6">
    <source>
        <dbReference type="ARBA" id="ARBA00023288"/>
    </source>
</evidence>
<dbReference type="Gene3D" id="3.40.50.2300">
    <property type="match status" value="2"/>
</dbReference>
<dbReference type="Proteomes" id="UP000593601">
    <property type="component" value="Chromosome"/>
</dbReference>
<gene>
    <name evidence="8" type="ORF">INP51_02990</name>
</gene>
<keyword evidence="6" id="KW-0449">Lipoprotein</keyword>
<dbReference type="PANTHER" id="PTHR34296:SF2">
    <property type="entry name" value="ABC TRANSPORTER GUANOSINE-BINDING PROTEIN NUPN"/>
    <property type="match status" value="1"/>
</dbReference>
<dbReference type="GO" id="GO:0005886">
    <property type="term" value="C:plasma membrane"/>
    <property type="evidence" value="ECO:0007669"/>
    <property type="project" value="UniProtKB-SubCell"/>
</dbReference>
<evidence type="ECO:0000313" key="8">
    <source>
        <dbReference type="EMBL" id="QOV19946.1"/>
    </source>
</evidence>
<organism evidence="8 9">
    <name type="scientific">Blautia liquoris</name>
    <dbReference type="NCBI Taxonomy" id="2779518"/>
    <lineage>
        <taxon>Bacteria</taxon>
        <taxon>Bacillati</taxon>
        <taxon>Bacillota</taxon>
        <taxon>Clostridia</taxon>
        <taxon>Lachnospirales</taxon>
        <taxon>Lachnospiraceae</taxon>
        <taxon>Blautia</taxon>
    </lineage>
</organism>
<evidence type="ECO:0000256" key="3">
    <source>
        <dbReference type="ARBA" id="ARBA00022475"/>
    </source>
</evidence>
<reference evidence="8 9" key="1">
    <citation type="submission" date="2020-10" db="EMBL/GenBank/DDBJ databases">
        <title>Blautia liquoris sp.nov., isolated from the mud in a fermentation cellar used for the production of Chinese strong-flavoured liquor.</title>
        <authorList>
            <person name="Lu L."/>
        </authorList>
    </citation>
    <scope>NUCLEOTIDE SEQUENCE [LARGE SCALE GENOMIC DNA]</scope>
    <source>
        <strain evidence="8 9">LZLJ-3</strain>
    </source>
</reference>
<dbReference type="CDD" id="cd06304">
    <property type="entry name" value="PBP1_BmpA_Med_PnrA-like"/>
    <property type="match status" value="1"/>
</dbReference>
<dbReference type="Pfam" id="PF02608">
    <property type="entry name" value="Bmp"/>
    <property type="match status" value="1"/>
</dbReference>